<dbReference type="PANTHER" id="PTHR43369">
    <property type="entry name" value="PHOSPHORIBOSYLGLYCINAMIDE FORMYLTRANSFERASE"/>
    <property type="match status" value="1"/>
</dbReference>
<name>A0A4R6BG45_9STAP</name>
<accession>A0A4R6BG45</accession>
<dbReference type="GO" id="GO:0006189">
    <property type="term" value="P:'de novo' IMP biosynthetic process"/>
    <property type="evidence" value="ECO:0007669"/>
    <property type="project" value="UniProtKB-UniRule"/>
</dbReference>
<dbReference type="Proteomes" id="UP000295310">
    <property type="component" value="Unassembled WGS sequence"/>
</dbReference>
<dbReference type="AlphaFoldDB" id="A0A4R6BG45"/>
<dbReference type="OrthoDB" id="9806170at2"/>
<dbReference type="InterPro" id="IPR004607">
    <property type="entry name" value="GART"/>
</dbReference>
<dbReference type="NCBIfam" id="TIGR00639">
    <property type="entry name" value="PurN"/>
    <property type="match status" value="1"/>
</dbReference>
<gene>
    <name evidence="6 8" type="primary">purN</name>
    <name evidence="8" type="ORF">ERX27_01745</name>
</gene>
<evidence type="ECO:0000256" key="3">
    <source>
        <dbReference type="ARBA" id="ARBA00022755"/>
    </source>
</evidence>
<dbReference type="InterPro" id="IPR036477">
    <property type="entry name" value="Formyl_transf_N_sf"/>
</dbReference>
<keyword evidence="3 6" id="KW-0658">Purine biosynthesis</keyword>
<feature type="domain" description="Formyl transferase N-terminal" evidence="7">
    <location>
        <begin position="2"/>
        <end position="183"/>
    </location>
</feature>
<feature type="binding site" evidence="6">
    <location>
        <begin position="91"/>
        <end position="94"/>
    </location>
    <ligand>
        <name>(6R)-10-formyltetrahydrofolate</name>
        <dbReference type="ChEBI" id="CHEBI:195366"/>
    </ligand>
</feature>
<reference evidence="8 9" key="1">
    <citation type="submission" date="2019-01" db="EMBL/GenBank/DDBJ databases">
        <title>Draft genome sequences of the type strains of six Macrococcus species.</title>
        <authorList>
            <person name="Mazhar S."/>
            <person name="Altermann E."/>
            <person name="Hill C."/>
            <person name="Mcauliffe O."/>
        </authorList>
    </citation>
    <scope>NUCLEOTIDE SEQUENCE [LARGE SCALE GENOMIC DNA]</scope>
    <source>
        <strain evidence="8 9">CCM4811</strain>
    </source>
</reference>
<comment type="catalytic activity">
    <reaction evidence="5 6">
        <text>N(1)-(5-phospho-beta-D-ribosyl)glycinamide + (6R)-10-formyltetrahydrofolate = N(2)-formyl-N(1)-(5-phospho-beta-D-ribosyl)glycinamide + (6S)-5,6,7,8-tetrahydrofolate + H(+)</text>
        <dbReference type="Rhea" id="RHEA:15053"/>
        <dbReference type="ChEBI" id="CHEBI:15378"/>
        <dbReference type="ChEBI" id="CHEBI:57453"/>
        <dbReference type="ChEBI" id="CHEBI:143788"/>
        <dbReference type="ChEBI" id="CHEBI:147286"/>
        <dbReference type="ChEBI" id="CHEBI:195366"/>
        <dbReference type="EC" id="2.1.2.2"/>
    </reaction>
</comment>
<evidence type="ECO:0000259" key="7">
    <source>
        <dbReference type="Pfam" id="PF00551"/>
    </source>
</evidence>
<sequence length="187" mass="20813">MKKVAIFASGSGSNFEKIMANIEAGYLDNIQVTGLYVDQADAYAIERAKRYAVPVYLFELKTFALKEQYEQAILARLKADKVEWLILAGYMKLIGPTLLKPYEGRILNIHPSLLPSFPGKDAIGQAVRYGCRVSGVTVHYVDVGMDTGTIIDQVACPVYADDTAESLQPRIQAIEYELYSRVIKNII</sequence>
<dbReference type="InterPro" id="IPR002376">
    <property type="entry name" value="Formyl_transf_N"/>
</dbReference>
<feature type="binding site" evidence="6">
    <location>
        <position position="108"/>
    </location>
    <ligand>
        <name>(6R)-10-formyltetrahydrofolate</name>
        <dbReference type="ChEBI" id="CHEBI:195366"/>
    </ligand>
</feature>
<dbReference type="Pfam" id="PF00551">
    <property type="entry name" value="Formyl_trans_N"/>
    <property type="match status" value="1"/>
</dbReference>
<organism evidence="8 9">
    <name type="scientific">Macrococcus brunensis</name>
    <dbReference type="NCBI Taxonomy" id="198483"/>
    <lineage>
        <taxon>Bacteria</taxon>
        <taxon>Bacillati</taxon>
        <taxon>Bacillota</taxon>
        <taxon>Bacilli</taxon>
        <taxon>Bacillales</taxon>
        <taxon>Staphylococcaceae</taxon>
        <taxon>Macrococcus</taxon>
    </lineage>
</organism>
<dbReference type="GO" id="GO:0004644">
    <property type="term" value="F:phosphoribosylglycinamide formyltransferase activity"/>
    <property type="evidence" value="ECO:0007669"/>
    <property type="project" value="UniProtKB-UniRule"/>
</dbReference>
<dbReference type="CDD" id="cd08645">
    <property type="entry name" value="FMT_core_GART"/>
    <property type="match status" value="1"/>
</dbReference>
<dbReference type="UniPathway" id="UPA00074">
    <property type="reaction ID" value="UER00126"/>
</dbReference>
<evidence type="ECO:0000256" key="2">
    <source>
        <dbReference type="ARBA" id="ARBA00022679"/>
    </source>
</evidence>
<keyword evidence="9" id="KW-1185">Reference proteome</keyword>
<keyword evidence="2 6" id="KW-0808">Transferase</keyword>
<feature type="active site" description="Proton donor" evidence="6">
    <location>
        <position position="110"/>
    </location>
</feature>
<dbReference type="InterPro" id="IPR001555">
    <property type="entry name" value="GART_AS"/>
</dbReference>
<protein>
    <recommendedName>
        <fullName evidence="6">Phosphoribosylglycinamide formyltransferase</fullName>
        <ecNumber evidence="6">2.1.2.2</ecNumber>
    </recommendedName>
    <alternativeName>
        <fullName evidence="6">5'-phosphoribosylglycinamide transformylase</fullName>
    </alternativeName>
    <alternativeName>
        <fullName evidence="6">GAR transformylase</fullName>
        <shortName evidence="6">GART</shortName>
    </alternativeName>
</protein>
<feature type="binding site" evidence="6">
    <location>
        <position position="66"/>
    </location>
    <ligand>
        <name>(6R)-10-formyltetrahydrofolate</name>
        <dbReference type="ChEBI" id="CHEBI:195366"/>
    </ligand>
</feature>
<dbReference type="RefSeq" id="WP_133431112.1">
    <property type="nucleotide sequence ID" value="NZ_SCWA01000002.1"/>
</dbReference>
<proteinExistence type="inferred from homology"/>
<evidence type="ECO:0000256" key="6">
    <source>
        <dbReference type="HAMAP-Rule" id="MF_01930"/>
    </source>
</evidence>
<dbReference type="SUPFAM" id="SSF53328">
    <property type="entry name" value="Formyltransferase"/>
    <property type="match status" value="1"/>
</dbReference>
<comment type="pathway">
    <text evidence="1 6">Purine metabolism; IMP biosynthesis via de novo pathway; N(2)-formyl-N(1)-(5-phospho-D-ribosyl)glycinamide from N(1)-(5-phospho-D-ribosyl)glycinamide (10-formyl THF route): step 1/1.</text>
</comment>
<comment type="similarity">
    <text evidence="4 6">Belongs to the GART family.</text>
</comment>
<comment type="function">
    <text evidence="6">Catalyzes the transfer of a formyl group from 10-formyltetrahydrofolate to 5-phospho-ribosyl-glycinamide (GAR), producing 5-phospho-ribosyl-N-formylglycinamide (FGAR) and tetrahydrofolate.</text>
</comment>
<dbReference type="PANTHER" id="PTHR43369:SF2">
    <property type="entry name" value="PHOSPHORIBOSYLGLYCINAMIDE FORMYLTRANSFERASE"/>
    <property type="match status" value="1"/>
</dbReference>
<dbReference type="Gene3D" id="3.40.50.170">
    <property type="entry name" value="Formyl transferase, N-terminal domain"/>
    <property type="match status" value="1"/>
</dbReference>
<evidence type="ECO:0000313" key="8">
    <source>
        <dbReference type="EMBL" id="TDL98844.1"/>
    </source>
</evidence>
<evidence type="ECO:0000256" key="4">
    <source>
        <dbReference type="ARBA" id="ARBA00038440"/>
    </source>
</evidence>
<comment type="caution">
    <text evidence="8">The sequence shown here is derived from an EMBL/GenBank/DDBJ whole genome shotgun (WGS) entry which is preliminary data.</text>
</comment>
<feature type="site" description="Raises pKa of active site His" evidence="6">
    <location>
        <position position="146"/>
    </location>
</feature>
<evidence type="ECO:0000256" key="5">
    <source>
        <dbReference type="ARBA" id="ARBA00047664"/>
    </source>
</evidence>
<evidence type="ECO:0000256" key="1">
    <source>
        <dbReference type="ARBA" id="ARBA00005054"/>
    </source>
</evidence>
<dbReference type="EC" id="2.1.2.2" evidence="6"/>
<dbReference type="PROSITE" id="PS00373">
    <property type="entry name" value="GART"/>
    <property type="match status" value="1"/>
</dbReference>
<evidence type="ECO:0000313" key="9">
    <source>
        <dbReference type="Proteomes" id="UP000295310"/>
    </source>
</evidence>
<feature type="binding site" evidence="6">
    <location>
        <begin position="12"/>
        <end position="14"/>
    </location>
    <ligand>
        <name>N(1)-(5-phospho-beta-D-ribosyl)glycinamide</name>
        <dbReference type="ChEBI" id="CHEBI:143788"/>
    </ligand>
</feature>
<dbReference type="EMBL" id="SCWA01000002">
    <property type="protein sequence ID" value="TDL98844.1"/>
    <property type="molecule type" value="Genomic_DNA"/>
</dbReference>
<dbReference type="HAMAP" id="MF_01930">
    <property type="entry name" value="PurN"/>
    <property type="match status" value="1"/>
</dbReference>
<dbReference type="GO" id="GO:0005829">
    <property type="term" value="C:cytosol"/>
    <property type="evidence" value="ECO:0007669"/>
    <property type="project" value="TreeGrafter"/>
</dbReference>